<accession>A0ABD6E3L8</accession>
<gene>
    <name evidence="1" type="ORF">AB6A40_001174</name>
</gene>
<name>A0ABD6E3L8_9BILA</name>
<keyword evidence="2" id="KW-1185">Reference proteome</keyword>
<proteinExistence type="predicted"/>
<protein>
    <submittedName>
        <fullName evidence="1">Uncharacterized protein</fullName>
    </submittedName>
</protein>
<evidence type="ECO:0000313" key="1">
    <source>
        <dbReference type="EMBL" id="MFH4974465.1"/>
    </source>
</evidence>
<dbReference type="EMBL" id="JBGFUD010000407">
    <property type="protein sequence ID" value="MFH4974465.1"/>
    <property type="molecule type" value="Genomic_DNA"/>
</dbReference>
<dbReference type="Proteomes" id="UP001608902">
    <property type="component" value="Unassembled WGS sequence"/>
</dbReference>
<reference evidence="1 2" key="1">
    <citation type="submission" date="2024-08" db="EMBL/GenBank/DDBJ databases">
        <title>Gnathostoma spinigerum genome.</title>
        <authorList>
            <person name="Gonzalez-Bertolin B."/>
            <person name="Monzon S."/>
            <person name="Zaballos A."/>
            <person name="Jimenez P."/>
            <person name="Dekumyoy P."/>
            <person name="Varona S."/>
            <person name="Cuesta I."/>
            <person name="Sumanam S."/>
            <person name="Adisakwattana P."/>
            <person name="Gasser R.B."/>
            <person name="Hernandez-Gonzalez A."/>
            <person name="Young N.D."/>
            <person name="Perteguer M.J."/>
        </authorList>
    </citation>
    <scope>NUCLEOTIDE SEQUENCE [LARGE SCALE GENOMIC DNA]</scope>
    <source>
        <strain evidence="1">AL3</strain>
        <tissue evidence="1">Liver</tissue>
    </source>
</reference>
<sequence length="77" mass="8815">MEEMNVELDAFQQKQSTIVGWKQWKSIIPGRTKVSNSAREVRGAKNSSTKTFVYNETPIHPFATCLPVHSVIHMQNR</sequence>
<dbReference type="AlphaFoldDB" id="A0ABD6E3L8"/>
<evidence type="ECO:0000313" key="2">
    <source>
        <dbReference type="Proteomes" id="UP001608902"/>
    </source>
</evidence>
<organism evidence="1 2">
    <name type="scientific">Gnathostoma spinigerum</name>
    <dbReference type="NCBI Taxonomy" id="75299"/>
    <lineage>
        <taxon>Eukaryota</taxon>
        <taxon>Metazoa</taxon>
        <taxon>Ecdysozoa</taxon>
        <taxon>Nematoda</taxon>
        <taxon>Chromadorea</taxon>
        <taxon>Rhabditida</taxon>
        <taxon>Spirurina</taxon>
        <taxon>Gnathostomatomorpha</taxon>
        <taxon>Gnathostomatoidea</taxon>
        <taxon>Gnathostomatidae</taxon>
        <taxon>Gnathostoma</taxon>
    </lineage>
</organism>
<comment type="caution">
    <text evidence="1">The sequence shown here is derived from an EMBL/GenBank/DDBJ whole genome shotgun (WGS) entry which is preliminary data.</text>
</comment>